<proteinExistence type="predicted"/>
<comment type="caution">
    <text evidence="3">The sequence shown here is derived from an EMBL/GenBank/DDBJ whole genome shotgun (WGS) entry which is preliminary data.</text>
</comment>
<evidence type="ECO:0000256" key="2">
    <source>
        <dbReference type="SAM" id="SignalP"/>
    </source>
</evidence>
<dbReference type="EMBL" id="JAUTWS010000046">
    <property type="protein sequence ID" value="MDO9712364.1"/>
    <property type="molecule type" value="Genomic_DNA"/>
</dbReference>
<keyword evidence="2" id="KW-0732">Signal</keyword>
<protein>
    <recommendedName>
        <fullName evidence="5">PepSY domain-containing protein</fullName>
    </recommendedName>
</protein>
<accession>A0ABT9E8C0</accession>
<feature type="chain" id="PRO_5045527448" description="PepSY domain-containing protein" evidence="2">
    <location>
        <begin position="26"/>
        <end position="119"/>
    </location>
</feature>
<feature type="region of interest" description="Disordered" evidence="1">
    <location>
        <begin position="23"/>
        <end position="54"/>
    </location>
</feature>
<evidence type="ECO:0008006" key="5">
    <source>
        <dbReference type="Google" id="ProtNLM"/>
    </source>
</evidence>
<evidence type="ECO:0000256" key="1">
    <source>
        <dbReference type="SAM" id="MobiDB-lite"/>
    </source>
</evidence>
<name>A0ABT9E8C0_9PROT</name>
<gene>
    <name evidence="3" type="ORF">Q7A36_28740</name>
</gene>
<feature type="signal peptide" evidence="2">
    <location>
        <begin position="1"/>
        <end position="25"/>
    </location>
</feature>
<evidence type="ECO:0000313" key="4">
    <source>
        <dbReference type="Proteomes" id="UP001243009"/>
    </source>
</evidence>
<organism evidence="3 4">
    <name type="scientific">Paracraurococcus lichenis</name>
    <dbReference type="NCBI Taxonomy" id="3064888"/>
    <lineage>
        <taxon>Bacteria</taxon>
        <taxon>Pseudomonadati</taxon>
        <taxon>Pseudomonadota</taxon>
        <taxon>Alphaproteobacteria</taxon>
        <taxon>Acetobacterales</taxon>
        <taxon>Roseomonadaceae</taxon>
        <taxon>Paracraurococcus</taxon>
    </lineage>
</organism>
<dbReference type="PROSITE" id="PS51257">
    <property type="entry name" value="PROKAR_LIPOPROTEIN"/>
    <property type="match status" value="1"/>
</dbReference>
<feature type="compositionally biased region" description="Polar residues" evidence="1">
    <location>
        <begin position="23"/>
        <end position="41"/>
    </location>
</feature>
<evidence type="ECO:0000313" key="3">
    <source>
        <dbReference type="EMBL" id="MDO9712364.1"/>
    </source>
</evidence>
<dbReference type="RefSeq" id="WP_305107219.1">
    <property type="nucleotide sequence ID" value="NZ_JAUTWS010000046.1"/>
</dbReference>
<sequence>MRSTTSGMVVATLAAACLAIPTASAQQQGPVTRESNVQKVQPSPEAKERLGQEIALSEVPPKVMQTAQRELKVAVTRAEKMMVYTQPVYELTGQDATGQELKVKVNDDGTVMPSGTERR</sequence>
<reference evidence="3 4" key="1">
    <citation type="submission" date="2023-08" db="EMBL/GenBank/DDBJ databases">
        <title>The draft genome sequence of Paracraurococcus sp. LOR1-02.</title>
        <authorList>
            <person name="Kingkaew E."/>
            <person name="Tanasupawat S."/>
        </authorList>
    </citation>
    <scope>NUCLEOTIDE SEQUENCE [LARGE SCALE GENOMIC DNA]</scope>
    <source>
        <strain evidence="3 4">LOR1-02</strain>
    </source>
</reference>
<keyword evidence="4" id="KW-1185">Reference proteome</keyword>
<dbReference type="Proteomes" id="UP001243009">
    <property type="component" value="Unassembled WGS sequence"/>
</dbReference>